<keyword evidence="2" id="KW-0408">Iron</keyword>
<dbReference type="GO" id="GO:0046872">
    <property type="term" value="F:metal ion binding"/>
    <property type="evidence" value="ECO:0007669"/>
    <property type="project" value="UniProtKB-KW"/>
</dbReference>
<dbReference type="CDD" id="cd01335">
    <property type="entry name" value="Radical_SAM"/>
    <property type="match status" value="1"/>
</dbReference>
<evidence type="ECO:0000256" key="2">
    <source>
        <dbReference type="ARBA" id="ARBA00023004"/>
    </source>
</evidence>
<organism evidence="5 6">
    <name type="scientific">Methanopyrus kandleri</name>
    <dbReference type="NCBI Taxonomy" id="2320"/>
    <lineage>
        <taxon>Archaea</taxon>
        <taxon>Methanobacteriati</taxon>
        <taxon>Methanobacteriota</taxon>
        <taxon>Methanomada group</taxon>
        <taxon>Methanopyri</taxon>
        <taxon>Methanopyrales</taxon>
        <taxon>Methanopyraceae</taxon>
        <taxon>Methanopyrus</taxon>
    </lineage>
</organism>
<dbReference type="PANTHER" id="PTHR43432:SF4">
    <property type="entry name" value="RADICAL SAM CORE DOMAIN-CONTAINING PROTEIN"/>
    <property type="match status" value="1"/>
</dbReference>
<dbReference type="InterPro" id="IPR040086">
    <property type="entry name" value="MJ0683-like"/>
</dbReference>
<dbReference type="SFLD" id="SFLDG01084">
    <property type="entry name" value="Uncharacterised_Radical_SAM_Su"/>
    <property type="match status" value="1"/>
</dbReference>
<dbReference type="Proteomes" id="UP000619545">
    <property type="component" value="Unassembled WGS sequence"/>
</dbReference>
<reference evidence="5" key="1">
    <citation type="journal article" date="2020" name="bioRxiv">
        <title>A rank-normalized archaeal taxonomy based on genome phylogeny resolves widespread incomplete and uneven classifications.</title>
        <authorList>
            <person name="Rinke C."/>
            <person name="Chuvochina M."/>
            <person name="Mussig A.J."/>
            <person name="Chaumeil P.-A."/>
            <person name="Waite D.W."/>
            <person name="Whitman W.B."/>
            <person name="Parks D.H."/>
            <person name="Hugenholtz P."/>
        </authorList>
    </citation>
    <scope>NUCLEOTIDE SEQUENCE</scope>
    <source>
        <strain evidence="5">UBA8853</strain>
    </source>
</reference>
<feature type="domain" description="Radical SAM core" evidence="4">
    <location>
        <begin position="26"/>
        <end position="281"/>
    </location>
</feature>
<name>A0A832THS7_9EURY</name>
<keyword evidence="1" id="KW-0479">Metal-binding</keyword>
<dbReference type="InterPro" id="IPR058240">
    <property type="entry name" value="rSAM_sf"/>
</dbReference>
<keyword evidence="3" id="KW-0411">Iron-sulfur</keyword>
<dbReference type="GO" id="GO:0051536">
    <property type="term" value="F:iron-sulfur cluster binding"/>
    <property type="evidence" value="ECO:0007669"/>
    <property type="project" value="UniProtKB-KW"/>
</dbReference>
<evidence type="ECO:0000259" key="4">
    <source>
        <dbReference type="PROSITE" id="PS51918"/>
    </source>
</evidence>
<evidence type="ECO:0000313" key="6">
    <source>
        <dbReference type="Proteomes" id="UP000619545"/>
    </source>
</evidence>
<dbReference type="RefSeq" id="WP_011020019.1">
    <property type="nucleotide sequence ID" value="NZ_DUJS01000004.1"/>
</dbReference>
<protein>
    <submittedName>
        <fullName evidence="5">Radical SAM protein</fullName>
    </submittedName>
</protein>
<proteinExistence type="predicted"/>
<accession>A0A832THS7</accession>
<comment type="caution">
    <text evidence="5">The sequence shown here is derived from an EMBL/GenBank/DDBJ whole genome shotgun (WGS) entry which is preliminary data.</text>
</comment>
<dbReference type="PANTHER" id="PTHR43432">
    <property type="entry name" value="SLR0285 PROTEIN"/>
    <property type="match status" value="1"/>
</dbReference>
<dbReference type="OMA" id="CGMTIHT"/>
<dbReference type="AlphaFoldDB" id="A0A832THS7"/>
<dbReference type="GO" id="GO:0003824">
    <property type="term" value="F:catalytic activity"/>
    <property type="evidence" value="ECO:0007669"/>
    <property type="project" value="InterPro"/>
</dbReference>
<gene>
    <name evidence="5" type="ORF">HA336_06720</name>
</gene>
<dbReference type="InterPro" id="IPR007197">
    <property type="entry name" value="rSAM"/>
</dbReference>
<dbReference type="EMBL" id="DUJS01000004">
    <property type="protein sequence ID" value="HII70904.1"/>
    <property type="molecule type" value="Genomic_DNA"/>
</dbReference>
<evidence type="ECO:0000256" key="1">
    <source>
        <dbReference type="ARBA" id="ARBA00022723"/>
    </source>
</evidence>
<evidence type="ECO:0000313" key="5">
    <source>
        <dbReference type="EMBL" id="HII70904.1"/>
    </source>
</evidence>
<sequence>MRRELIERLESRLDRREIEKARRDSHARRRPRPCGITVHPGHGCPRACSYCYIPEMGFRFERARPYRLSGEGMVLALLYNRGFEPGREGTFIAVGSVTDPFLPELADKTLEYLRTFSRWLGNPTQFSTKSAIDGEVAESLARLELPLNGLVTILTPDREKASRLEPRAPRPEERLETITELSKAGLTVDLFFRPILPGIVGLEEAEELFRMARDAGARGVVVGGFRVNEGILSRLKRSGFDVSEIVNRANRPIPKGRKQVYVRTGDIKERLLRIAREVGLTPFGAACCACASAAQVPCPNRCWEGPFCTECGNPACPV</sequence>
<dbReference type="Pfam" id="PF04055">
    <property type="entry name" value="Radical_SAM"/>
    <property type="match status" value="1"/>
</dbReference>
<dbReference type="SUPFAM" id="SSF102114">
    <property type="entry name" value="Radical SAM enzymes"/>
    <property type="match status" value="1"/>
</dbReference>
<evidence type="ECO:0000256" key="3">
    <source>
        <dbReference type="ARBA" id="ARBA00023014"/>
    </source>
</evidence>
<dbReference type="SFLD" id="SFLDS00029">
    <property type="entry name" value="Radical_SAM"/>
    <property type="match status" value="1"/>
</dbReference>
<dbReference type="PROSITE" id="PS51918">
    <property type="entry name" value="RADICAL_SAM"/>
    <property type="match status" value="1"/>
</dbReference>
<dbReference type="Gene3D" id="3.80.30.30">
    <property type="match status" value="1"/>
</dbReference>